<dbReference type="Gene3D" id="3.40.50.300">
    <property type="entry name" value="P-loop containing nucleotide triphosphate hydrolases"/>
    <property type="match status" value="1"/>
</dbReference>
<keyword evidence="1" id="KW-0808">Transferase</keyword>
<gene>
    <name evidence="1" type="ordered locus">RPE_2866</name>
</gene>
<dbReference type="eggNOG" id="COG0470">
    <property type="taxonomic scope" value="Bacteria"/>
</dbReference>
<dbReference type="GO" id="GO:0009360">
    <property type="term" value="C:DNA polymerase III complex"/>
    <property type="evidence" value="ECO:0007669"/>
    <property type="project" value="TreeGrafter"/>
</dbReference>
<dbReference type="Pfam" id="PF13177">
    <property type="entry name" value="DNA_pol3_delta2"/>
    <property type="match status" value="1"/>
</dbReference>
<reference evidence="1" key="1">
    <citation type="submission" date="2006-09" db="EMBL/GenBank/DDBJ databases">
        <title>Complete sequence of Rhodopseudomonas palustris BisA53.</title>
        <authorList>
            <consortium name="US DOE Joint Genome Institute"/>
            <person name="Copeland A."/>
            <person name="Lucas S."/>
            <person name="Lapidus A."/>
            <person name="Barry K."/>
            <person name="Detter J.C."/>
            <person name="Glavina del Rio T."/>
            <person name="Hammon N."/>
            <person name="Israni S."/>
            <person name="Dalin E."/>
            <person name="Tice H."/>
            <person name="Pitluck S."/>
            <person name="Chain P."/>
            <person name="Malfatti S."/>
            <person name="Shin M."/>
            <person name="Vergez L."/>
            <person name="Schmutz J."/>
            <person name="Larimer F."/>
            <person name="Land M."/>
            <person name="Hauser L."/>
            <person name="Pelletier D.A."/>
            <person name="Kyrpides N."/>
            <person name="Kim E."/>
            <person name="Harwood C.S."/>
            <person name="Oda Y."/>
            <person name="Richardson P."/>
        </authorList>
    </citation>
    <scope>NUCLEOTIDE SEQUENCE [LARGE SCALE GENOMIC DNA]</scope>
    <source>
        <strain evidence="1">BisA53</strain>
    </source>
</reference>
<dbReference type="AlphaFoldDB" id="Q07MN1"/>
<dbReference type="NCBIfam" id="NF005677">
    <property type="entry name" value="PRK07471.1"/>
    <property type="match status" value="1"/>
</dbReference>
<dbReference type="PANTHER" id="PTHR11669:SF8">
    <property type="entry name" value="DNA POLYMERASE III SUBUNIT DELTA"/>
    <property type="match status" value="1"/>
</dbReference>
<name>Q07MN1_RHOP5</name>
<dbReference type="SUPFAM" id="SSF52540">
    <property type="entry name" value="P-loop containing nucleoside triphosphate hydrolases"/>
    <property type="match status" value="1"/>
</dbReference>
<dbReference type="GO" id="GO:0006261">
    <property type="term" value="P:DNA-templated DNA replication"/>
    <property type="evidence" value="ECO:0007669"/>
    <property type="project" value="TreeGrafter"/>
</dbReference>
<dbReference type="GO" id="GO:0003887">
    <property type="term" value="F:DNA-directed DNA polymerase activity"/>
    <property type="evidence" value="ECO:0007669"/>
    <property type="project" value="UniProtKB-EC"/>
</dbReference>
<dbReference type="InterPro" id="IPR027417">
    <property type="entry name" value="P-loop_NTPase"/>
</dbReference>
<dbReference type="EMBL" id="CP000463">
    <property type="protein sequence ID" value="ABJ06803.1"/>
    <property type="molecule type" value="Genomic_DNA"/>
</dbReference>
<organism evidence="1">
    <name type="scientific">Rhodopseudomonas palustris (strain BisA53)</name>
    <dbReference type="NCBI Taxonomy" id="316055"/>
    <lineage>
        <taxon>Bacteria</taxon>
        <taxon>Pseudomonadati</taxon>
        <taxon>Pseudomonadota</taxon>
        <taxon>Alphaproteobacteria</taxon>
        <taxon>Hyphomicrobiales</taxon>
        <taxon>Nitrobacteraceae</taxon>
        <taxon>Rhodopseudomonas</taxon>
    </lineage>
</organism>
<dbReference type="HOGENOM" id="CLU_006229_4_4_5"/>
<dbReference type="PANTHER" id="PTHR11669">
    <property type="entry name" value="REPLICATION FACTOR C / DNA POLYMERASE III GAMMA-TAU SUBUNIT"/>
    <property type="match status" value="1"/>
</dbReference>
<dbReference type="STRING" id="316055.RPE_2866"/>
<accession>Q07MN1</accession>
<keyword evidence="1" id="KW-0548">Nucleotidyltransferase</keyword>
<evidence type="ECO:0000313" key="1">
    <source>
        <dbReference type="EMBL" id="ABJ06803.1"/>
    </source>
</evidence>
<protein>
    <submittedName>
        <fullName evidence="1">DNA polymerase III, delta prime subunit</fullName>
        <ecNumber evidence="1">2.7.7.7</ecNumber>
    </submittedName>
</protein>
<proteinExistence type="predicted"/>
<dbReference type="KEGG" id="rpe:RPE_2866"/>
<dbReference type="InterPro" id="IPR050238">
    <property type="entry name" value="DNA_Rep/Repair_Clamp_Loader"/>
</dbReference>
<sequence length="348" mass="37364">MSARKVETTDSTTRRPRDTIALFGHREAEQKLLDAYRGGRIAHAWLLSGPQGIGKATLAYRMARFVLAHPDPAAPAVQNATSLALPPDHPVVQHVSAGSHGGLLTLERVLNDKGTALNTVIRVNEARETIGFFGSTSAEEGWRVCVVDTVDELNANAANALLKVVEEPPRRSLFLLVSHSPARVLATIQSRCRRLPLRPLPTAEVIAAAAEAAALDENDPLLQQAAAASEGSVARALTLLGGDALGLYQRTIALLETLPNVDPRALHALGDALAGVDRVALATFIDGVERWVAQQLRAGDANANLPRLARLAEVWEKISRAARDTEAFNLERKPLVFSVFGLLAEAIR</sequence>
<dbReference type="OrthoDB" id="9811073at2"/>
<dbReference type="EC" id="2.7.7.7" evidence="1"/>